<accession>A0AA40CMQ9</accession>
<dbReference type="Proteomes" id="UP001174936">
    <property type="component" value="Unassembled WGS sequence"/>
</dbReference>
<feature type="non-terminal residue" evidence="7">
    <location>
        <position position="147"/>
    </location>
</feature>
<dbReference type="GO" id="GO:0031083">
    <property type="term" value="C:BLOC-1 complex"/>
    <property type="evidence" value="ECO:0007669"/>
    <property type="project" value="InterPro"/>
</dbReference>
<gene>
    <name evidence="7" type="ORF">B0T16DRAFT_303227</name>
</gene>
<comment type="caution">
    <text evidence="7">The sequence shown here is derived from an EMBL/GenBank/DDBJ whole genome shotgun (WGS) entry which is preliminary data.</text>
</comment>
<evidence type="ECO:0000256" key="3">
    <source>
        <dbReference type="ARBA" id="ARBA00007289"/>
    </source>
</evidence>
<reference evidence="7" key="1">
    <citation type="submission" date="2023-06" db="EMBL/GenBank/DDBJ databases">
        <title>Genome-scale phylogeny and comparative genomics of the fungal order Sordariales.</title>
        <authorList>
            <consortium name="Lawrence Berkeley National Laboratory"/>
            <person name="Hensen N."/>
            <person name="Bonometti L."/>
            <person name="Westerberg I."/>
            <person name="Brannstrom I.O."/>
            <person name="Guillou S."/>
            <person name="Cros-Aarteil S."/>
            <person name="Calhoun S."/>
            <person name="Haridas S."/>
            <person name="Kuo A."/>
            <person name="Mondo S."/>
            <person name="Pangilinan J."/>
            <person name="Riley R."/>
            <person name="Labutti K."/>
            <person name="Andreopoulos B."/>
            <person name="Lipzen A."/>
            <person name="Chen C."/>
            <person name="Yanf M."/>
            <person name="Daum C."/>
            <person name="Ng V."/>
            <person name="Clum A."/>
            <person name="Steindorff A."/>
            <person name="Ohm R."/>
            <person name="Martin F."/>
            <person name="Silar P."/>
            <person name="Natvig D."/>
            <person name="Lalanne C."/>
            <person name="Gautier V."/>
            <person name="Ament-Velasquez S.L."/>
            <person name="Kruys A."/>
            <person name="Hutchinson M.I."/>
            <person name="Powell A.J."/>
            <person name="Barry K."/>
            <person name="Miller A.N."/>
            <person name="Grigoriev I.V."/>
            <person name="Debuchy R."/>
            <person name="Gladieux P."/>
            <person name="Thoren M.H."/>
            <person name="Johannesson H."/>
        </authorList>
    </citation>
    <scope>NUCLEOTIDE SEQUENCE</scope>
    <source>
        <strain evidence="7">SMH2532-1</strain>
    </source>
</reference>
<feature type="non-terminal residue" evidence="7">
    <location>
        <position position="1"/>
    </location>
</feature>
<evidence type="ECO:0000256" key="2">
    <source>
        <dbReference type="ARBA" id="ARBA00004496"/>
    </source>
</evidence>
<sequence>PDESLGLTRAEIEILRAASSQSSCPSLTSSRTSSRASSLGLLMLDQSALLALGRHFDKTMQQVQQKLKHLVEQTSISTMHTYDRAGSLIDNADTEIARYHDIMAQIDQLELEFDRISHIRDIVKDFRHRAEQLEAELNMTPATSSSQ</sequence>
<dbReference type="AlphaFoldDB" id="A0AA40CMQ9"/>
<comment type="similarity">
    <text evidence="3">Belongs to the BLOC1S4 family.</text>
</comment>
<evidence type="ECO:0000313" key="7">
    <source>
        <dbReference type="EMBL" id="KAK0644240.1"/>
    </source>
</evidence>
<dbReference type="InterPro" id="IPR034455">
    <property type="entry name" value="CNL1"/>
</dbReference>
<protein>
    <recommendedName>
        <fullName evidence="4">Biogenesis of lysosome-related organelles complex 1 subunit CNL1</fullName>
    </recommendedName>
    <alternativeName>
        <fullName evidence="6">CNO-like protein 1</fullName>
    </alternativeName>
</protein>
<dbReference type="GO" id="GO:0007032">
    <property type="term" value="P:endosome organization"/>
    <property type="evidence" value="ECO:0007669"/>
    <property type="project" value="TreeGrafter"/>
</dbReference>
<comment type="subcellular location">
    <subcellularLocation>
        <location evidence="2">Cytoplasm</location>
    </subcellularLocation>
</comment>
<keyword evidence="8" id="KW-1185">Reference proteome</keyword>
<keyword evidence="5" id="KW-0963">Cytoplasm</keyword>
<comment type="function">
    <text evidence="1">Component of the biogenesis of lysosome-related organelles complex-1 (BLOC-1), a complex that is involved in endosomal cargo sorting.</text>
</comment>
<dbReference type="GO" id="GO:0005737">
    <property type="term" value="C:cytoplasm"/>
    <property type="evidence" value="ECO:0007669"/>
    <property type="project" value="UniProtKB-SubCell"/>
</dbReference>
<proteinExistence type="inferred from homology"/>
<dbReference type="PANTHER" id="PTHR39145:SF1">
    <property type="entry name" value="BIOGENESIS OF LYSOSOME-RELATED ORGANELLES COMPLEX 1 SUBUNIT CNL1"/>
    <property type="match status" value="1"/>
</dbReference>
<dbReference type="EMBL" id="JAULSV010000005">
    <property type="protein sequence ID" value="KAK0644240.1"/>
    <property type="molecule type" value="Genomic_DNA"/>
</dbReference>
<dbReference type="PANTHER" id="PTHR39145">
    <property type="entry name" value="BIOGENESIS OF LYSOSOME-RELATED ORGANELLES COMPLEX 1 SUBUNIT CNL1"/>
    <property type="match status" value="1"/>
</dbReference>
<evidence type="ECO:0000256" key="5">
    <source>
        <dbReference type="ARBA" id="ARBA00022490"/>
    </source>
</evidence>
<evidence type="ECO:0000256" key="1">
    <source>
        <dbReference type="ARBA" id="ARBA00003807"/>
    </source>
</evidence>
<evidence type="ECO:0000313" key="8">
    <source>
        <dbReference type="Proteomes" id="UP001174936"/>
    </source>
</evidence>
<evidence type="ECO:0000256" key="6">
    <source>
        <dbReference type="ARBA" id="ARBA00029995"/>
    </source>
</evidence>
<evidence type="ECO:0000256" key="4">
    <source>
        <dbReference type="ARBA" id="ARBA00014971"/>
    </source>
</evidence>
<name>A0AA40CMQ9_9PEZI</name>
<organism evidence="7 8">
    <name type="scientific">Cercophora newfieldiana</name>
    <dbReference type="NCBI Taxonomy" id="92897"/>
    <lineage>
        <taxon>Eukaryota</taxon>
        <taxon>Fungi</taxon>
        <taxon>Dikarya</taxon>
        <taxon>Ascomycota</taxon>
        <taxon>Pezizomycotina</taxon>
        <taxon>Sordariomycetes</taxon>
        <taxon>Sordariomycetidae</taxon>
        <taxon>Sordariales</taxon>
        <taxon>Lasiosphaeriaceae</taxon>
        <taxon>Cercophora</taxon>
    </lineage>
</organism>